<keyword evidence="5" id="KW-0808">Transferase</keyword>
<evidence type="ECO:0000256" key="6">
    <source>
        <dbReference type="ARBA" id="ARBA00022683"/>
    </source>
</evidence>
<dbReference type="GO" id="GO:0005737">
    <property type="term" value="C:cytoplasm"/>
    <property type="evidence" value="ECO:0007669"/>
    <property type="project" value="UniProtKB-SubCell"/>
</dbReference>
<evidence type="ECO:0000313" key="8">
    <source>
        <dbReference type="EMBL" id="AGK99177.1"/>
    </source>
</evidence>
<feature type="domain" description="PTS EIIA type-2" evidence="7">
    <location>
        <begin position="5"/>
        <end position="147"/>
    </location>
</feature>
<evidence type="ECO:0000313" key="9">
    <source>
        <dbReference type="Proteomes" id="UP000013523"/>
    </source>
</evidence>
<name>R4K7K9_CLOPA</name>
<dbReference type="eggNOG" id="COG1762">
    <property type="taxonomic scope" value="Bacteria"/>
</dbReference>
<dbReference type="STRING" id="86416.Clopa_4467"/>
<keyword evidence="2" id="KW-0813">Transport</keyword>
<evidence type="ECO:0000256" key="5">
    <source>
        <dbReference type="ARBA" id="ARBA00022679"/>
    </source>
</evidence>
<dbReference type="EMBL" id="CP003261">
    <property type="protein sequence ID" value="AGK99177.1"/>
    <property type="molecule type" value="Genomic_DNA"/>
</dbReference>
<dbReference type="NCBIfam" id="TIGR00848">
    <property type="entry name" value="fruA"/>
    <property type="match status" value="1"/>
</dbReference>
<dbReference type="GO" id="GO:0016020">
    <property type="term" value="C:membrane"/>
    <property type="evidence" value="ECO:0007669"/>
    <property type="project" value="InterPro"/>
</dbReference>
<keyword evidence="9" id="KW-1185">Reference proteome</keyword>
<dbReference type="FunFam" id="3.40.930.10:FF:000009">
    <property type="entry name" value="PTS system, fructose specific IIABC component"/>
    <property type="match status" value="1"/>
</dbReference>
<accession>R4K7K9</accession>
<evidence type="ECO:0000259" key="7">
    <source>
        <dbReference type="PROSITE" id="PS51094"/>
    </source>
</evidence>
<dbReference type="InterPro" id="IPR004715">
    <property type="entry name" value="PTS_IIA_fruc"/>
</dbReference>
<dbReference type="Pfam" id="PF00359">
    <property type="entry name" value="PTS_EIIA_2"/>
    <property type="match status" value="1"/>
</dbReference>
<keyword evidence="3" id="KW-0597">Phosphoprotein</keyword>
<gene>
    <name evidence="8" type="ORF">Clopa_4467</name>
</gene>
<dbReference type="PROSITE" id="PS00372">
    <property type="entry name" value="PTS_EIIA_TYPE_2_HIS"/>
    <property type="match status" value="1"/>
</dbReference>
<dbReference type="PATRIC" id="fig|86416.3.peg.4476"/>
<dbReference type="AlphaFoldDB" id="R4K7K9"/>
<dbReference type="RefSeq" id="WP_015617448.1">
    <property type="nucleotide sequence ID" value="NC_021182.1"/>
</dbReference>
<evidence type="ECO:0000256" key="3">
    <source>
        <dbReference type="ARBA" id="ARBA00022553"/>
    </source>
</evidence>
<proteinExistence type="predicted"/>
<dbReference type="HOGENOM" id="CLU_072531_5_0_9"/>
<dbReference type="OrthoDB" id="95460at2"/>
<dbReference type="InterPro" id="IPR002178">
    <property type="entry name" value="PTS_EIIA_type-2_dom"/>
</dbReference>
<dbReference type="GO" id="GO:0009401">
    <property type="term" value="P:phosphoenolpyruvate-dependent sugar phosphotransferase system"/>
    <property type="evidence" value="ECO:0007669"/>
    <property type="project" value="UniProtKB-KW"/>
</dbReference>
<dbReference type="PANTHER" id="PTHR47738:SF2">
    <property type="entry name" value="PTS SYSTEM FRUCTOSE-LIKE EIIA COMPONENT"/>
    <property type="match status" value="1"/>
</dbReference>
<dbReference type="PANTHER" id="PTHR47738">
    <property type="entry name" value="PTS SYSTEM FRUCTOSE-LIKE EIIA COMPONENT-RELATED"/>
    <property type="match status" value="1"/>
</dbReference>
<dbReference type="KEGG" id="cpas:Clopa_4467"/>
<comment type="subcellular location">
    <subcellularLocation>
        <location evidence="1">Cytoplasm</location>
    </subcellularLocation>
</comment>
<evidence type="ECO:0000256" key="2">
    <source>
        <dbReference type="ARBA" id="ARBA00022448"/>
    </source>
</evidence>
<dbReference type="Gene3D" id="3.40.930.10">
    <property type="entry name" value="Mannitol-specific EII, Chain A"/>
    <property type="match status" value="1"/>
</dbReference>
<protein>
    <submittedName>
        <fullName evidence="8">PTS system, fructose subfamily, IIA component</fullName>
    </submittedName>
</protein>
<dbReference type="CDD" id="cd00211">
    <property type="entry name" value="PTS_IIA_fru"/>
    <property type="match status" value="1"/>
</dbReference>
<dbReference type="GO" id="GO:0008982">
    <property type="term" value="F:protein-N(PI)-phosphohistidine-sugar phosphotransferase activity"/>
    <property type="evidence" value="ECO:0007669"/>
    <property type="project" value="InterPro"/>
</dbReference>
<organism evidence="8 9">
    <name type="scientific">Clostridium pasteurianum BC1</name>
    <dbReference type="NCBI Taxonomy" id="86416"/>
    <lineage>
        <taxon>Bacteria</taxon>
        <taxon>Bacillati</taxon>
        <taxon>Bacillota</taxon>
        <taxon>Clostridia</taxon>
        <taxon>Eubacteriales</taxon>
        <taxon>Clostridiaceae</taxon>
        <taxon>Clostridium</taxon>
    </lineage>
</organism>
<evidence type="ECO:0000256" key="4">
    <source>
        <dbReference type="ARBA" id="ARBA00022597"/>
    </source>
</evidence>
<dbReference type="Proteomes" id="UP000013523">
    <property type="component" value="Chromosome"/>
</dbReference>
<sequence length="147" mass="16720">MATKDMFSKERVNFNLKADSKEGAIDELIEILYEDGKVTNKDELKKAVIKREEEFSTGIGMGIAIPHGKCSAVKEATITFGLSKEGIDYQSMDDKPAHLFFLIAVPEESSDVHLRALSEISRKLMHTEVREKLYDVNDFEEFIKIFE</sequence>
<dbReference type="PROSITE" id="PS51094">
    <property type="entry name" value="PTS_EIIA_TYPE_2"/>
    <property type="match status" value="1"/>
</dbReference>
<dbReference type="SUPFAM" id="SSF55804">
    <property type="entry name" value="Phoshotransferase/anion transport protein"/>
    <property type="match status" value="1"/>
</dbReference>
<dbReference type="InterPro" id="IPR051541">
    <property type="entry name" value="PTS_SugarTrans_NitroReg"/>
</dbReference>
<keyword evidence="4" id="KW-0762">Sugar transport</keyword>
<keyword evidence="6" id="KW-0598">Phosphotransferase system</keyword>
<dbReference type="InterPro" id="IPR016152">
    <property type="entry name" value="PTrfase/Anion_transptr"/>
</dbReference>
<evidence type="ECO:0000256" key="1">
    <source>
        <dbReference type="ARBA" id="ARBA00004496"/>
    </source>
</evidence>
<reference evidence="8 9" key="1">
    <citation type="submission" date="2012-01" db="EMBL/GenBank/DDBJ databases">
        <title>Complete sequence of chromosome of Clostridium pasteurianum BC1.</title>
        <authorList>
            <consortium name="US DOE Joint Genome Institute"/>
            <person name="Lucas S."/>
            <person name="Han J."/>
            <person name="Lapidus A."/>
            <person name="Cheng J.-F."/>
            <person name="Goodwin L."/>
            <person name="Pitluck S."/>
            <person name="Peters L."/>
            <person name="Mikhailova N."/>
            <person name="Teshima H."/>
            <person name="Detter J.C."/>
            <person name="Han C."/>
            <person name="Tapia R."/>
            <person name="Land M."/>
            <person name="Hauser L."/>
            <person name="Kyrpides N."/>
            <person name="Ivanova N."/>
            <person name="Pagani I."/>
            <person name="Dunn J."/>
            <person name="Taghavi S."/>
            <person name="Francis A."/>
            <person name="van der Lelie D."/>
            <person name="Woyke T."/>
        </authorList>
    </citation>
    <scope>NUCLEOTIDE SEQUENCE [LARGE SCALE GENOMIC DNA]</scope>
    <source>
        <strain evidence="8 9">BC1</strain>
    </source>
</reference>